<dbReference type="SUPFAM" id="SSF52540">
    <property type="entry name" value="P-loop containing nucleoside triphosphate hydrolases"/>
    <property type="match status" value="1"/>
</dbReference>
<evidence type="ECO:0000256" key="8">
    <source>
        <dbReference type="HAMAP-Rule" id="MF_00376"/>
    </source>
</evidence>
<sequence>MLVVGLTGGIATGKSTVAGMFADLGAYRIDADQLAREVVQPGNPAWEAIVRYFGDDILEKSGQLDRKKLGDIIFADPQMRQVLNGMTHPPVRALLREELARARDQGSCVALVEVPLLYEAGFERDVDRVIVVTTSPAAQRSRLMQRSGLTREEARLRIEAQMPLSEKVARADFVIDNDKTLPETKAQVLKVWQILLQECG</sequence>
<dbReference type="eggNOG" id="COG0237">
    <property type="taxonomic scope" value="Bacteria"/>
</dbReference>
<dbReference type="Pfam" id="PF01121">
    <property type="entry name" value="CoaE"/>
    <property type="match status" value="1"/>
</dbReference>
<evidence type="ECO:0000256" key="1">
    <source>
        <dbReference type="ARBA" id="ARBA00009018"/>
    </source>
</evidence>
<dbReference type="GO" id="GO:0015937">
    <property type="term" value="P:coenzyme A biosynthetic process"/>
    <property type="evidence" value="ECO:0007669"/>
    <property type="project" value="UniProtKB-UniRule"/>
</dbReference>
<dbReference type="GO" id="GO:0004140">
    <property type="term" value="F:dephospho-CoA kinase activity"/>
    <property type="evidence" value="ECO:0007669"/>
    <property type="project" value="UniProtKB-UniRule"/>
</dbReference>
<keyword evidence="3 8" id="KW-0808">Transferase</keyword>
<reference evidence="10 11" key="1">
    <citation type="submission" date="2009-02" db="EMBL/GenBank/DDBJ databases">
        <title>Sequencing of the draft genome and assembly of Dethiobacter alkaliphilus AHT 1.</title>
        <authorList>
            <consortium name="US DOE Joint Genome Institute (JGI-PGF)"/>
            <person name="Lucas S."/>
            <person name="Copeland A."/>
            <person name="Lapidus A."/>
            <person name="Glavina del Rio T."/>
            <person name="Dalin E."/>
            <person name="Tice H."/>
            <person name="Bruce D."/>
            <person name="Goodwin L."/>
            <person name="Pitluck S."/>
            <person name="Larimer F."/>
            <person name="Land M.L."/>
            <person name="Hauser L."/>
            <person name="Muyzer G."/>
        </authorList>
    </citation>
    <scope>NUCLEOTIDE SEQUENCE [LARGE SCALE GENOMIC DNA]</scope>
    <source>
        <strain evidence="10 11">AHT 1</strain>
    </source>
</reference>
<comment type="function">
    <text evidence="8">Catalyzes the phosphorylation of the 3'-hydroxyl group of dephosphocoenzyme A to form coenzyme A.</text>
</comment>
<dbReference type="UniPathway" id="UPA00241">
    <property type="reaction ID" value="UER00356"/>
</dbReference>
<dbReference type="HAMAP" id="MF_00376">
    <property type="entry name" value="Dephospho_CoA_kinase"/>
    <property type="match status" value="1"/>
</dbReference>
<dbReference type="InterPro" id="IPR001977">
    <property type="entry name" value="Depp_CoAkinase"/>
</dbReference>
<comment type="caution">
    <text evidence="10">The sequence shown here is derived from an EMBL/GenBank/DDBJ whole genome shotgun (WGS) entry which is preliminary data.</text>
</comment>
<keyword evidence="4 8" id="KW-0547">Nucleotide-binding</keyword>
<dbReference type="PROSITE" id="PS51219">
    <property type="entry name" value="DPCK"/>
    <property type="match status" value="1"/>
</dbReference>
<dbReference type="RefSeq" id="WP_008518962.1">
    <property type="nucleotide sequence ID" value="NZ_ACJM01000024.1"/>
</dbReference>
<keyword evidence="2 8" id="KW-0963">Cytoplasm</keyword>
<dbReference type="AlphaFoldDB" id="C0GKJ3"/>
<dbReference type="CDD" id="cd02022">
    <property type="entry name" value="DPCK"/>
    <property type="match status" value="1"/>
</dbReference>
<proteinExistence type="inferred from homology"/>
<keyword evidence="7 8" id="KW-0173">Coenzyme A biosynthesis</keyword>
<dbReference type="InterPro" id="IPR027417">
    <property type="entry name" value="P-loop_NTPase"/>
</dbReference>
<dbReference type="PANTHER" id="PTHR10695:SF46">
    <property type="entry name" value="BIFUNCTIONAL COENZYME A SYNTHASE-RELATED"/>
    <property type="match status" value="1"/>
</dbReference>
<comment type="catalytic activity">
    <reaction evidence="8">
        <text>3'-dephospho-CoA + ATP = ADP + CoA + H(+)</text>
        <dbReference type="Rhea" id="RHEA:18245"/>
        <dbReference type="ChEBI" id="CHEBI:15378"/>
        <dbReference type="ChEBI" id="CHEBI:30616"/>
        <dbReference type="ChEBI" id="CHEBI:57287"/>
        <dbReference type="ChEBI" id="CHEBI:57328"/>
        <dbReference type="ChEBI" id="CHEBI:456216"/>
        <dbReference type="EC" id="2.7.1.24"/>
    </reaction>
</comment>
<gene>
    <name evidence="8" type="primary">coaE</name>
    <name evidence="10" type="ORF">DealDRAFT_3002</name>
</gene>
<keyword evidence="6 8" id="KW-0067">ATP-binding</keyword>
<dbReference type="NCBIfam" id="TIGR00152">
    <property type="entry name" value="dephospho-CoA kinase"/>
    <property type="match status" value="1"/>
</dbReference>
<dbReference type="GO" id="GO:0005524">
    <property type="term" value="F:ATP binding"/>
    <property type="evidence" value="ECO:0007669"/>
    <property type="project" value="UniProtKB-UniRule"/>
</dbReference>
<evidence type="ECO:0000256" key="4">
    <source>
        <dbReference type="ARBA" id="ARBA00022741"/>
    </source>
</evidence>
<dbReference type="PANTHER" id="PTHR10695">
    <property type="entry name" value="DEPHOSPHO-COA KINASE-RELATED"/>
    <property type="match status" value="1"/>
</dbReference>
<dbReference type="FunFam" id="3.40.50.300:FF:000991">
    <property type="entry name" value="Dephospho-CoA kinase"/>
    <property type="match status" value="1"/>
</dbReference>
<evidence type="ECO:0000256" key="7">
    <source>
        <dbReference type="ARBA" id="ARBA00022993"/>
    </source>
</evidence>
<dbReference type="OrthoDB" id="9812943at2"/>
<evidence type="ECO:0000313" key="11">
    <source>
        <dbReference type="Proteomes" id="UP000006443"/>
    </source>
</evidence>
<evidence type="ECO:0000256" key="3">
    <source>
        <dbReference type="ARBA" id="ARBA00022679"/>
    </source>
</evidence>
<evidence type="ECO:0000313" key="10">
    <source>
        <dbReference type="EMBL" id="EEG76160.1"/>
    </source>
</evidence>
<comment type="similarity">
    <text evidence="1 8">Belongs to the CoaE family.</text>
</comment>
<dbReference type="Proteomes" id="UP000006443">
    <property type="component" value="Unassembled WGS sequence"/>
</dbReference>
<organism evidence="10 11">
    <name type="scientific">Dethiobacter alkaliphilus AHT 1</name>
    <dbReference type="NCBI Taxonomy" id="555088"/>
    <lineage>
        <taxon>Bacteria</taxon>
        <taxon>Bacillati</taxon>
        <taxon>Bacillota</taxon>
        <taxon>Dethiobacteria</taxon>
        <taxon>Dethiobacterales</taxon>
        <taxon>Dethiobacteraceae</taxon>
        <taxon>Dethiobacter</taxon>
    </lineage>
</organism>
<keyword evidence="5 8" id="KW-0418">Kinase</keyword>
<protein>
    <recommendedName>
        <fullName evidence="8 9">Dephospho-CoA kinase</fullName>
        <ecNumber evidence="8 9">2.7.1.24</ecNumber>
    </recommendedName>
    <alternativeName>
        <fullName evidence="8">Dephosphocoenzyme A kinase</fullName>
    </alternativeName>
</protein>
<dbReference type="Gene3D" id="3.40.50.300">
    <property type="entry name" value="P-loop containing nucleotide triphosphate hydrolases"/>
    <property type="match status" value="1"/>
</dbReference>
<accession>C0GKJ3</accession>
<dbReference type="EC" id="2.7.1.24" evidence="8 9"/>
<evidence type="ECO:0000256" key="5">
    <source>
        <dbReference type="ARBA" id="ARBA00022777"/>
    </source>
</evidence>
<name>C0GKJ3_DETAL</name>
<feature type="binding site" evidence="8">
    <location>
        <begin position="11"/>
        <end position="16"/>
    </location>
    <ligand>
        <name>ATP</name>
        <dbReference type="ChEBI" id="CHEBI:30616"/>
    </ligand>
</feature>
<comment type="pathway">
    <text evidence="8">Cofactor biosynthesis; coenzyme A biosynthesis; CoA from (R)-pantothenate: step 5/5.</text>
</comment>
<evidence type="ECO:0000256" key="2">
    <source>
        <dbReference type="ARBA" id="ARBA00022490"/>
    </source>
</evidence>
<dbReference type="GO" id="GO:0005737">
    <property type="term" value="C:cytoplasm"/>
    <property type="evidence" value="ECO:0007669"/>
    <property type="project" value="UniProtKB-SubCell"/>
</dbReference>
<dbReference type="EMBL" id="ACJM01000024">
    <property type="protein sequence ID" value="EEG76160.1"/>
    <property type="molecule type" value="Genomic_DNA"/>
</dbReference>
<evidence type="ECO:0000256" key="9">
    <source>
        <dbReference type="NCBIfam" id="TIGR00152"/>
    </source>
</evidence>
<keyword evidence="11" id="KW-1185">Reference proteome</keyword>
<evidence type="ECO:0000256" key="6">
    <source>
        <dbReference type="ARBA" id="ARBA00022840"/>
    </source>
</evidence>
<comment type="subcellular location">
    <subcellularLocation>
        <location evidence="8">Cytoplasm</location>
    </subcellularLocation>
</comment>
<dbReference type="STRING" id="555088.DealDRAFT_3002"/>